<sequence>MKQRIEIIGQVAGASGIVSQTLVDLILPELIDKAGDSKVSDFIKATLTSLVEASSLDLVGSLVVRLAGDQKNPKNTQEAIAWLSTAIREFGLWQVVAIFSGIGLLISQDLYFDNG</sequence>
<feature type="transmembrane region" description="Helical" evidence="1">
    <location>
        <begin position="90"/>
        <end position="112"/>
    </location>
</feature>
<keyword evidence="3" id="KW-1185">Reference proteome</keyword>
<evidence type="ECO:0000313" key="3">
    <source>
        <dbReference type="Proteomes" id="UP000784294"/>
    </source>
</evidence>
<reference evidence="2" key="1">
    <citation type="submission" date="2018-11" db="EMBL/GenBank/DDBJ databases">
        <authorList>
            <consortium name="Pathogen Informatics"/>
        </authorList>
    </citation>
    <scope>NUCLEOTIDE SEQUENCE</scope>
</reference>
<evidence type="ECO:0000313" key="2">
    <source>
        <dbReference type="EMBL" id="VEL25442.1"/>
    </source>
</evidence>
<dbReference type="OrthoDB" id="205662at2759"/>
<dbReference type="GO" id="GO:0030951">
    <property type="term" value="P:establishment or maintenance of microtubule cytoskeleton polarity"/>
    <property type="evidence" value="ECO:0007669"/>
    <property type="project" value="InterPro"/>
</dbReference>
<dbReference type="EMBL" id="CAAALY010073984">
    <property type="protein sequence ID" value="VEL25442.1"/>
    <property type="molecule type" value="Genomic_DNA"/>
</dbReference>
<dbReference type="PANTHER" id="PTHR12609">
    <property type="entry name" value="MICROTUBULE ASSOCIATED PROTEIN XMAP215"/>
    <property type="match status" value="1"/>
</dbReference>
<proteinExistence type="predicted"/>
<organism evidence="2 3">
    <name type="scientific">Protopolystoma xenopodis</name>
    <dbReference type="NCBI Taxonomy" id="117903"/>
    <lineage>
        <taxon>Eukaryota</taxon>
        <taxon>Metazoa</taxon>
        <taxon>Spiralia</taxon>
        <taxon>Lophotrochozoa</taxon>
        <taxon>Platyhelminthes</taxon>
        <taxon>Monogenea</taxon>
        <taxon>Polyopisthocotylea</taxon>
        <taxon>Polystomatidea</taxon>
        <taxon>Polystomatidae</taxon>
        <taxon>Protopolystoma</taxon>
    </lineage>
</organism>
<keyword evidence="1" id="KW-0472">Membrane</keyword>
<name>A0A3S5AC95_9PLAT</name>
<comment type="caution">
    <text evidence="2">The sequence shown here is derived from an EMBL/GenBank/DDBJ whole genome shotgun (WGS) entry which is preliminary data.</text>
</comment>
<dbReference type="InterPro" id="IPR011989">
    <property type="entry name" value="ARM-like"/>
</dbReference>
<dbReference type="GO" id="GO:0061863">
    <property type="term" value="F:microtubule plus end polymerase"/>
    <property type="evidence" value="ECO:0007669"/>
    <property type="project" value="InterPro"/>
</dbReference>
<dbReference type="AlphaFoldDB" id="A0A3S5AC95"/>
<gene>
    <name evidence="2" type="ORF">PXEA_LOCUS18882</name>
</gene>
<accession>A0A3S5AC95</accession>
<dbReference type="Gene3D" id="1.25.10.10">
    <property type="entry name" value="Leucine-rich Repeat Variant"/>
    <property type="match status" value="1"/>
</dbReference>
<dbReference type="InterPro" id="IPR045110">
    <property type="entry name" value="XMAP215"/>
</dbReference>
<protein>
    <submittedName>
        <fullName evidence="2">Uncharacterized protein</fullName>
    </submittedName>
</protein>
<dbReference type="GO" id="GO:0007051">
    <property type="term" value="P:spindle organization"/>
    <property type="evidence" value="ECO:0007669"/>
    <property type="project" value="InterPro"/>
</dbReference>
<dbReference type="GO" id="GO:0051010">
    <property type="term" value="F:microtubule plus-end binding"/>
    <property type="evidence" value="ECO:0007669"/>
    <property type="project" value="InterPro"/>
</dbReference>
<keyword evidence="1" id="KW-1133">Transmembrane helix</keyword>
<dbReference type="GO" id="GO:0046785">
    <property type="term" value="P:microtubule polymerization"/>
    <property type="evidence" value="ECO:0007669"/>
    <property type="project" value="InterPro"/>
</dbReference>
<keyword evidence="1" id="KW-0812">Transmembrane</keyword>
<evidence type="ECO:0000256" key="1">
    <source>
        <dbReference type="SAM" id="Phobius"/>
    </source>
</evidence>
<dbReference type="Proteomes" id="UP000784294">
    <property type="component" value="Unassembled WGS sequence"/>
</dbReference>